<dbReference type="EMBL" id="JQIF01000131">
    <property type="protein sequence ID" value="KGJ51230.1"/>
    <property type="molecule type" value="Genomic_DNA"/>
</dbReference>
<organism evidence="1 2">
    <name type="scientific">Clostridium innocuum</name>
    <dbReference type="NCBI Taxonomy" id="1522"/>
    <lineage>
        <taxon>Bacteria</taxon>
        <taxon>Bacillati</taxon>
        <taxon>Bacillota</taxon>
        <taxon>Clostridia</taxon>
        <taxon>Eubacteriales</taxon>
        <taxon>Clostridiaceae</taxon>
        <taxon>Clostridium</taxon>
    </lineage>
</organism>
<protein>
    <submittedName>
        <fullName evidence="1">Elastin</fullName>
    </submittedName>
</protein>
<dbReference type="Proteomes" id="UP000030008">
    <property type="component" value="Unassembled WGS sequence"/>
</dbReference>
<evidence type="ECO:0000313" key="1">
    <source>
        <dbReference type="EMBL" id="KGJ51230.1"/>
    </source>
</evidence>
<dbReference type="RefSeq" id="WP_044908129.1">
    <property type="nucleotide sequence ID" value="NZ_JQIF01000131.1"/>
</dbReference>
<proteinExistence type="predicted"/>
<sequence>MKETEFFYEPCVDEAQTIRNMKRQLLFLKQYTASLRLHSVLYGEDCVQLQVEDELSDYLNYTRSIVQTSRNGGYVHRDPVLDAMERQRRAREKVMEQDQRAYVLLQGILQLEEQEKDLLLDVYVRGLKRELVLRHQGDIVESTLNRRLRRACLHLAALLHLQVLKECS</sequence>
<comment type="caution">
    <text evidence="1">The sequence shown here is derived from an EMBL/GenBank/DDBJ whole genome shotgun (WGS) entry which is preliminary data.</text>
</comment>
<dbReference type="AlphaFoldDB" id="A0A099I0H4"/>
<reference evidence="1 2" key="1">
    <citation type="submission" date="2014-08" db="EMBL/GenBank/DDBJ databases">
        <title>Clostridium innocuum, an unnegligible vancomycin-resistant pathogen causing extra-intestinal infections.</title>
        <authorList>
            <person name="Feng Y."/>
            <person name="Chiu C.-H."/>
        </authorList>
    </citation>
    <scope>NUCLEOTIDE SEQUENCE [LARGE SCALE GENOMIC DNA]</scope>
    <source>
        <strain evidence="1 2">AN88</strain>
    </source>
</reference>
<gene>
    <name evidence="1" type="ORF">CIAN88_21400</name>
</gene>
<accession>A0A099I0H4</accession>
<evidence type="ECO:0000313" key="2">
    <source>
        <dbReference type="Proteomes" id="UP000030008"/>
    </source>
</evidence>
<name>A0A099I0H4_CLOIN</name>